<reference evidence="1 2" key="1">
    <citation type="journal article" date="2022" name="Cell">
        <title>Repeat-based holocentromeres influence genome architecture and karyotype evolution.</title>
        <authorList>
            <person name="Hofstatter P.G."/>
            <person name="Thangavel G."/>
            <person name="Lux T."/>
            <person name="Neumann P."/>
            <person name="Vondrak T."/>
            <person name="Novak P."/>
            <person name="Zhang M."/>
            <person name="Costa L."/>
            <person name="Castellani M."/>
            <person name="Scott A."/>
            <person name="Toegelov H."/>
            <person name="Fuchs J."/>
            <person name="Mata-Sucre Y."/>
            <person name="Dias Y."/>
            <person name="Vanzela A.L.L."/>
            <person name="Huettel B."/>
            <person name="Almeida C.C.S."/>
            <person name="Simkova H."/>
            <person name="Souza G."/>
            <person name="Pedrosa-Harand A."/>
            <person name="Macas J."/>
            <person name="Mayer K.F.X."/>
            <person name="Houben A."/>
            <person name="Marques A."/>
        </authorList>
    </citation>
    <scope>NUCLEOTIDE SEQUENCE [LARGE SCALE GENOMIC DNA]</scope>
    <source>
        <strain evidence="1">RhyTen1mFocal</strain>
    </source>
</reference>
<name>A0AAD6EUX7_9POAL</name>
<keyword evidence="2" id="KW-1185">Reference proteome</keyword>
<dbReference type="EMBL" id="JAMRDG010000001">
    <property type="protein sequence ID" value="KAJ3702117.1"/>
    <property type="molecule type" value="Genomic_DNA"/>
</dbReference>
<dbReference type="AlphaFoldDB" id="A0AAD6EUX7"/>
<comment type="caution">
    <text evidence="1">The sequence shown here is derived from an EMBL/GenBank/DDBJ whole genome shotgun (WGS) entry which is preliminary data.</text>
</comment>
<proteinExistence type="predicted"/>
<evidence type="ECO:0008006" key="3">
    <source>
        <dbReference type="Google" id="ProtNLM"/>
    </source>
</evidence>
<gene>
    <name evidence="1" type="ORF">LUZ61_005822</name>
</gene>
<organism evidence="1 2">
    <name type="scientific">Rhynchospora tenuis</name>
    <dbReference type="NCBI Taxonomy" id="198213"/>
    <lineage>
        <taxon>Eukaryota</taxon>
        <taxon>Viridiplantae</taxon>
        <taxon>Streptophyta</taxon>
        <taxon>Embryophyta</taxon>
        <taxon>Tracheophyta</taxon>
        <taxon>Spermatophyta</taxon>
        <taxon>Magnoliopsida</taxon>
        <taxon>Liliopsida</taxon>
        <taxon>Poales</taxon>
        <taxon>Cyperaceae</taxon>
        <taxon>Cyperoideae</taxon>
        <taxon>Rhynchosporeae</taxon>
        <taxon>Rhynchospora</taxon>
    </lineage>
</organism>
<sequence>MVSTSYVCHSSRCKQTRNSLLLIRAVQQSTLSSSLRRNKQIMARGNNGVVSRRRAMQKNNRRKVLEGSRKPVGPIVRKIQKLRQLVPGGDTTEIDDLFCAAADYILTLQMKCL</sequence>
<evidence type="ECO:0000313" key="1">
    <source>
        <dbReference type="EMBL" id="KAJ3702117.1"/>
    </source>
</evidence>
<evidence type="ECO:0000313" key="2">
    <source>
        <dbReference type="Proteomes" id="UP001210211"/>
    </source>
</evidence>
<dbReference type="Proteomes" id="UP001210211">
    <property type="component" value="Unassembled WGS sequence"/>
</dbReference>
<accession>A0AAD6EUX7</accession>
<protein>
    <recommendedName>
        <fullName evidence="3">BHLH domain-containing protein</fullName>
    </recommendedName>
</protein>